<accession>A0ACB8CW70</accession>
<proteinExistence type="predicted"/>
<sequence length="249" mass="27142">MAATRHLERRALHRVTGSVRGVNWRPTRFADEVTLNRYACSVCHVLPSKTVTLPCSHGLCGRCQAGCVVRGGGGVCPLDGEPFRKDGFQEVQFPASKKQDLKAYCWNEPQGCDFIGPLAALLQHYEAECAFRALPCQQCGEIIVDAKLAAHYIGGCSKRSSSATPQKFSRPGGAAIAINDVTRVRRGTSEPARRLREAGRISTLQRRVNEIVELVGSVSAQLENIDKEMGKLERAKQAANIENENGTHG</sequence>
<name>A0ACB8CW70_DERSI</name>
<dbReference type="EMBL" id="CM023473">
    <property type="protein sequence ID" value="KAH7953442.1"/>
    <property type="molecule type" value="Genomic_DNA"/>
</dbReference>
<evidence type="ECO:0000313" key="1">
    <source>
        <dbReference type="EMBL" id="KAH7953442.1"/>
    </source>
</evidence>
<gene>
    <name evidence="1" type="ORF">HPB49_008556</name>
</gene>
<comment type="caution">
    <text evidence="1">The sequence shown here is derived from an EMBL/GenBank/DDBJ whole genome shotgun (WGS) entry which is preliminary data.</text>
</comment>
<organism evidence="1 2">
    <name type="scientific">Dermacentor silvarum</name>
    <name type="common">Tick</name>
    <dbReference type="NCBI Taxonomy" id="543639"/>
    <lineage>
        <taxon>Eukaryota</taxon>
        <taxon>Metazoa</taxon>
        <taxon>Ecdysozoa</taxon>
        <taxon>Arthropoda</taxon>
        <taxon>Chelicerata</taxon>
        <taxon>Arachnida</taxon>
        <taxon>Acari</taxon>
        <taxon>Parasitiformes</taxon>
        <taxon>Ixodida</taxon>
        <taxon>Ixodoidea</taxon>
        <taxon>Ixodidae</taxon>
        <taxon>Rhipicephalinae</taxon>
        <taxon>Dermacentor</taxon>
    </lineage>
</organism>
<dbReference type="Proteomes" id="UP000821865">
    <property type="component" value="Chromosome 4"/>
</dbReference>
<keyword evidence="2" id="KW-1185">Reference proteome</keyword>
<reference evidence="1" key="1">
    <citation type="submission" date="2020-05" db="EMBL/GenBank/DDBJ databases">
        <title>Large-scale comparative analyses of tick genomes elucidate their genetic diversity and vector capacities.</title>
        <authorList>
            <person name="Jia N."/>
            <person name="Wang J."/>
            <person name="Shi W."/>
            <person name="Du L."/>
            <person name="Sun Y."/>
            <person name="Zhan W."/>
            <person name="Jiang J."/>
            <person name="Wang Q."/>
            <person name="Zhang B."/>
            <person name="Ji P."/>
            <person name="Sakyi L.B."/>
            <person name="Cui X."/>
            <person name="Yuan T."/>
            <person name="Jiang B."/>
            <person name="Yang W."/>
            <person name="Lam T.T.-Y."/>
            <person name="Chang Q."/>
            <person name="Ding S."/>
            <person name="Wang X."/>
            <person name="Zhu J."/>
            <person name="Ruan X."/>
            <person name="Zhao L."/>
            <person name="Wei J."/>
            <person name="Que T."/>
            <person name="Du C."/>
            <person name="Cheng J."/>
            <person name="Dai P."/>
            <person name="Han X."/>
            <person name="Huang E."/>
            <person name="Gao Y."/>
            <person name="Liu J."/>
            <person name="Shao H."/>
            <person name="Ye R."/>
            <person name="Li L."/>
            <person name="Wei W."/>
            <person name="Wang X."/>
            <person name="Wang C."/>
            <person name="Yang T."/>
            <person name="Huo Q."/>
            <person name="Li W."/>
            <person name="Guo W."/>
            <person name="Chen H."/>
            <person name="Zhou L."/>
            <person name="Ni X."/>
            <person name="Tian J."/>
            <person name="Zhou Y."/>
            <person name="Sheng Y."/>
            <person name="Liu T."/>
            <person name="Pan Y."/>
            <person name="Xia L."/>
            <person name="Li J."/>
            <person name="Zhao F."/>
            <person name="Cao W."/>
        </authorList>
    </citation>
    <scope>NUCLEOTIDE SEQUENCE</scope>
    <source>
        <strain evidence="1">Dsil-2018</strain>
    </source>
</reference>
<protein>
    <submittedName>
        <fullName evidence="1">Uncharacterized protein</fullName>
    </submittedName>
</protein>
<evidence type="ECO:0000313" key="2">
    <source>
        <dbReference type="Proteomes" id="UP000821865"/>
    </source>
</evidence>